<evidence type="ECO:0000256" key="2">
    <source>
        <dbReference type="PROSITE-ProRule" id="PRU00335"/>
    </source>
</evidence>
<dbReference type="EMBL" id="CP015249">
    <property type="protein sequence ID" value="ANB17799.1"/>
    <property type="molecule type" value="Genomic_DNA"/>
</dbReference>
<dbReference type="Gene3D" id="1.10.357.10">
    <property type="entry name" value="Tetracycline Repressor, domain 2"/>
    <property type="match status" value="1"/>
</dbReference>
<dbReference type="PANTHER" id="PTHR30055">
    <property type="entry name" value="HTH-TYPE TRANSCRIPTIONAL REGULATOR RUTR"/>
    <property type="match status" value="1"/>
</dbReference>
<dbReference type="PANTHER" id="PTHR30055:SF235">
    <property type="entry name" value="TRANSCRIPTIONAL REGULATORY PROTEIN"/>
    <property type="match status" value="1"/>
</dbReference>
<evidence type="ECO:0000313" key="5">
    <source>
        <dbReference type="Proteomes" id="UP000076830"/>
    </source>
</evidence>
<dbReference type="STRING" id="1300342.I596_1775"/>
<dbReference type="InterPro" id="IPR009057">
    <property type="entry name" value="Homeodomain-like_sf"/>
</dbReference>
<dbReference type="AlphaFoldDB" id="A0A160DTT5"/>
<dbReference type="GO" id="GO:0000976">
    <property type="term" value="F:transcription cis-regulatory region binding"/>
    <property type="evidence" value="ECO:0007669"/>
    <property type="project" value="TreeGrafter"/>
</dbReference>
<feature type="domain" description="HTH tetR-type" evidence="3">
    <location>
        <begin position="5"/>
        <end position="65"/>
    </location>
</feature>
<keyword evidence="1 2" id="KW-0238">DNA-binding</keyword>
<gene>
    <name evidence="4" type="ORF">I596_1775</name>
</gene>
<dbReference type="PRINTS" id="PR00455">
    <property type="entry name" value="HTHTETR"/>
</dbReference>
<proteinExistence type="predicted"/>
<keyword evidence="5" id="KW-1185">Reference proteome</keyword>
<accession>A0A160DTT5</accession>
<dbReference type="PROSITE" id="PS50977">
    <property type="entry name" value="HTH_TETR_2"/>
    <property type="match status" value="1"/>
</dbReference>
<dbReference type="Pfam" id="PF00440">
    <property type="entry name" value="TetR_N"/>
    <property type="match status" value="1"/>
</dbReference>
<name>A0A160DTT5_9GAMM</name>
<protein>
    <submittedName>
        <fullName evidence="4">Transcriptional regulator, TetR family</fullName>
    </submittedName>
</protein>
<feature type="DNA-binding region" description="H-T-H motif" evidence="2">
    <location>
        <begin position="28"/>
        <end position="47"/>
    </location>
</feature>
<sequence length="221" mass="23836">MSCDLTGKARIRQAALQLFASKGYAQASLRRIAQRAGVSLALIGHHFGSKVLLREAVDGWLLRTLTEAAVPGLDPRAPLSEAAMQLASGYEAVLAVEPDSRAYLRRAVLDDARGEGQVIALFLAQTQQLLRGADSVSRPADPQELRRWTARVFVHVFGPLVLESALQRNEALVAEWETTGGTAGEALRSQGVASWPPPTLVHRLPRYIDAGVSPSSRLVAL</sequence>
<organism evidence="4 5">
    <name type="scientific">Dokdonella koreensis DS-123</name>
    <dbReference type="NCBI Taxonomy" id="1300342"/>
    <lineage>
        <taxon>Bacteria</taxon>
        <taxon>Pseudomonadati</taxon>
        <taxon>Pseudomonadota</taxon>
        <taxon>Gammaproteobacteria</taxon>
        <taxon>Lysobacterales</taxon>
        <taxon>Rhodanobacteraceae</taxon>
        <taxon>Dokdonella</taxon>
    </lineage>
</organism>
<dbReference type="InterPro" id="IPR001647">
    <property type="entry name" value="HTH_TetR"/>
</dbReference>
<evidence type="ECO:0000256" key="1">
    <source>
        <dbReference type="ARBA" id="ARBA00023125"/>
    </source>
</evidence>
<dbReference type="InterPro" id="IPR050109">
    <property type="entry name" value="HTH-type_TetR-like_transc_reg"/>
</dbReference>
<dbReference type="SUPFAM" id="SSF46689">
    <property type="entry name" value="Homeodomain-like"/>
    <property type="match status" value="1"/>
</dbReference>
<dbReference type="Proteomes" id="UP000076830">
    <property type="component" value="Chromosome"/>
</dbReference>
<dbReference type="GO" id="GO:0003700">
    <property type="term" value="F:DNA-binding transcription factor activity"/>
    <property type="evidence" value="ECO:0007669"/>
    <property type="project" value="TreeGrafter"/>
</dbReference>
<reference evidence="4 5" key="1">
    <citation type="submission" date="2016-04" db="EMBL/GenBank/DDBJ databases">
        <title>Complete genome sequence of Dokdonella koreensis DS-123T.</title>
        <authorList>
            <person name="Kim J.F."/>
            <person name="Lee H."/>
            <person name="Kwak M.-J."/>
        </authorList>
    </citation>
    <scope>NUCLEOTIDE SEQUENCE [LARGE SCALE GENOMIC DNA]</scope>
    <source>
        <strain evidence="4 5">DS-123</strain>
    </source>
</reference>
<dbReference type="KEGG" id="dko:I596_1775"/>
<evidence type="ECO:0000313" key="4">
    <source>
        <dbReference type="EMBL" id="ANB17799.1"/>
    </source>
</evidence>
<evidence type="ECO:0000259" key="3">
    <source>
        <dbReference type="PROSITE" id="PS50977"/>
    </source>
</evidence>